<proteinExistence type="predicted"/>
<dbReference type="STRING" id="198628.Dda3937_04551"/>
<gene>
    <name evidence="1" type="ordered locus">Dda3937_04551</name>
</gene>
<name>E0SLZ0_DICD3</name>
<evidence type="ECO:0000313" key="1">
    <source>
        <dbReference type="EMBL" id="ADM98148.1"/>
    </source>
</evidence>
<evidence type="ECO:0000313" key="2">
    <source>
        <dbReference type="Proteomes" id="UP000006859"/>
    </source>
</evidence>
<reference evidence="1 2" key="1">
    <citation type="journal article" date="2011" name="J. Bacteriol.">
        <title>Genome sequence of the plant-pathogenic bacterium Dickeya dadantii 3937.</title>
        <authorList>
            <person name="Glasner J.D."/>
            <person name="Yang C.H."/>
            <person name="Reverchon S."/>
            <person name="Hugouvieux-Cotte-Pattat N."/>
            <person name="Condemine G."/>
            <person name="Bohin J.P."/>
            <person name="Van Gijsegem F."/>
            <person name="Yang S."/>
            <person name="Franza T."/>
            <person name="Expert D."/>
            <person name="Plunkett G. III"/>
            <person name="San Francisco M.J."/>
            <person name="Charkowski A.O."/>
            <person name="Py B."/>
            <person name="Bell K."/>
            <person name="Rauscher L."/>
            <person name="Rodriguez-Palenzuela P."/>
            <person name="Toussaint A."/>
            <person name="Holeva M.C."/>
            <person name="He S.Y."/>
            <person name="Douet V."/>
            <person name="Boccara M."/>
            <person name="Blanco C."/>
            <person name="Toth I."/>
            <person name="Anderson B.D."/>
            <person name="Biehl B.S."/>
            <person name="Mau B."/>
            <person name="Flynn S.M."/>
            <person name="Barras F."/>
            <person name="Lindeberg M."/>
            <person name="Birch P.R."/>
            <person name="Tsuyumu S."/>
            <person name="Shi X."/>
            <person name="Hibbing M."/>
            <person name="Yap M.N."/>
            <person name="Carpentier M."/>
            <person name="Dassa E."/>
            <person name="Umehara M."/>
            <person name="Kim J.F."/>
            <person name="Rusch M."/>
            <person name="Soni P."/>
            <person name="Mayhew G.F."/>
            <person name="Fouts D.E."/>
            <person name="Gill S.R."/>
            <person name="Blattner F.R."/>
            <person name="Keen N.T."/>
            <person name="Perna N.T."/>
        </authorList>
    </citation>
    <scope>NUCLEOTIDE SEQUENCE [LARGE SCALE GENOMIC DNA]</scope>
    <source>
        <strain evidence="1 2">3937</strain>
    </source>
</reference>
<dbReference type="HOGENOM" id="CLU_2665218_0_0_6"/>
<sequence>MLLGRPHHDEMLLFCVRIVVNEDAEQKKFTDLCYNFVNFKSSLAEEDRCEYSPTFGGSSLAAKLPLVIRFYWHQS</sequence>
<dbReference type="Proteomes" id="UP000006859">
    <property type="component" value="Chromosome"/>
</dbReference>
<accession>E0SLZ0</accession>
<organism evidence="1 2">
    <name type="scientific">Dickeya dadantii (strain 3937)</name>
    <name type="common">Erwinia chrysanthemi (strain 3937)</name>
    <dbReference type="NCBI Taxonomy" id="198628"/>
    <lineage>
        <taxon>Bacteria</taxon>
        <taxon>Pseudomonadati</taxon>
        <taxon>Pseudomonadota</taxon>
        <taxon>Gammaproteobacteria</taxon>
        <taxon>Enterobacterales</taxon>
        <taxon>Pectobacteriaceae</taxon>
        <taxon>Dickeya</taxon>
    </lineage>
</organism>
<protein>
    <submittedName>
        <fullName evidence="1">Uncharacterized protein</fullName>
    </submittedName>
</protein>
<dbReference type="EMBL" id="CP002038">
    <property type="protein sequence ID" value="ADM98148.1"/>
    <property type="molecule type" value="Genomic_DNA"/>
</dbReference>
<keyword evidence="2" id="KW-1185">Reference proteome</keyword>
<dbReference type="KEGG" id="ddd:Dda3937_04551"/>
<dbReference type="AlphaFoldDB" id="E0SLZ0"/>